<name>A0A8X6NV43_NEPPI</name>
<feature type="chain" id="PRO_5036442958" description="Transmembrane protein" evidence="3">
    <location>
        <begin position="32"/>
        <end position="134"/>
    </location>
</feature>
<keyword evidence="2" id="KW-1133">Transmembrane helix</keyword>
<reference evidence="4" key="1">
    <citation type="submission" date="2020-08" db="EMBL/GenBank/DDBJ databases">
        <title>Multicomponent nature underlies the extraordinary mechanical properties of spider dragline silk.</title>
        <authorList>
            <person name="Kono N."/>
            <person name="Nakamura H."/>
            <person name="Mori M."/>
            <person name="Yoshida Y."/>
            <person name="Ohtoshi R."/>
            <person name="Malay A.D."/>
            <person name="Moran D.A.P."/>
            <person name="Tomita M."/>
            <person name="Numata K."/>
            <person name="Arakawa K."/>
        </authorList>
    </citation>
    <scope>NUCLEOTIDE SEQUENCE</scope>
</reference>
<feature type="transmembrane region" description="Helical" evidence="2">
    <location>
        <begin position="55"/>
        <end position="78"/>
    </location>
</feature>
<feature type="region of interest" description="Disordered" evidence="1">
    <location>
        <begin position="97"/>
        <end position="119"/>
    </location>
</feature>
<evidence type="ECO:0000256" key="1">
    <source>
        <dbReference type="SAM" id="MobiDB-lite"/>
    </source>
</evidence>
<evidence type="ECO:0000313" key="4">
    <source>
        <dbReference type="EMBL" id="GFT36025.1"/>
    </source>
</evidence>
<keyword evidence="2" id="KW-0472">Membrane</keyword>
<evidence type="ECO:0000256" key="3">
    <source>
        <dbReference type="SAM" id="SignalP"/>
    </source>
</evidence>
<comment type="caution">
    <text evidence="4">The sequence shown here is derived from an EMBL/GenBank/DDBJ whole genome shotgun (WGS) entry which is preliminary data.</text>
</comment>
<evidence type="ECO:0000256" key="2">
    <source>
        <dbReference type="SAM" id="Phobius"/>
    </source>
</evidence>
<dbReference type="AlphaFoldDB" id="A0A8X6NV43"/>
<evidence type="ECO:0000313" key="5">
    <source>
        <dbReference type="Proteomes" id="UP000887013"/>
    </source>
</evidence>
<gene>
    <name evidence="4" type="primary">AVEN_181116_1</name>
    <name evidence="4" type="ORF">NPIL_269461</name>
</gene>
<keyword evidence="5" id="KW-1185">Reference proteome</keyword>
<accession>A0A8X6NV43</accession>
<keyword evidence="3" id="KW-0732">Signal</keyword>
<dbReference type="OrthoDB" id="6412650at2759"/>
<dbReference type="EMBL" id="BMAW01013837">
    <property type="protein sequence ID" value="GFT36025.1"/>
    <property type="molecule type" value="Genomic_DNA"/>
</dbReference>
<dbReference type="Proteomes" id="UP000887013">
    <property type="component" value="Unassembled WGS sequence"/>
</dbReference>
<proteinExistence type="predicted"/>
<feature type="signal peptide" evidence="3">
    <location>
        <begin position="1"/>
        <end position="31"/>
    </location>
</feature>
<evidence type="ECO:0008006" key="6">
    <source>
        <dbReference type="Google" id="ProtNLM"/>
    </source>
</evidence>
<keyword evidence="2" id="KW-0812">Transmembrane</keyword>
<organism evidence="4 5">
    <name type="scientific">Nephila pilipes</name>
    <name type="common">Giant wood spider</name>
    <name type="synonym">Nephila maculata</name>
    <dbReference type="NCBI Taxonomy" id="299642"/>
    <lineage>
        <taxon>Eukaryota</taxon>
        <taxon>Metazoa</taxon>
        <taxon>Ecdysozoa</taxon>
        <taxon>Arthropoda</taxon>
        <taxon>Chelicerata</taxon>
        <taxon>Arachnida</taxon>
        <taxon>Araneae</taxon>
        <taxon>Araneomorphae</taxon>
        <taxon>Entelegynae</taxon>
        <taxon>Araneoidea</taxon>
        <taxon>Nephilidae</taxon>
        <taxon>Nephila</taxon>
    </lineage>
</organism>
<sequence length="134" mass="15441">MPYFQWRDLACRLQRMLWACLLLIVAAKTYAHPPKTSTEEPFEIAAARQQTPINAALTGFFSPPFVVLVSMGALFYTFEKFAKDMVKAASNNRRFSLRRKKKKPAEAAPPPQGSRYIEREHRKLMDALEKYENS</sequence>
<protein>
    <recommendedName>
        <fullName evidence="6">Transmembrane protein</fullName>
    </recommendedName>
</protein>